<dbReference type="InterPro" id="IPR001466">
    <property type="entry name" value="Beta-lactam-related"/>
</dbReference>
<dbReference type="GO" id="GO:0016787">
    <property type="term" value="F:hydrolase activity"/>
    <property type="evidence" value="ECO:0007669"/>
    <property type="project" value="UniProtKB-KW"/>
</dbReference>
<proteinExistence type="predicted"/>
<dbReference type="STRING" id="135826.KP77_31580"/>
<reference evidence="3 4" key="1">
    <citation type="submission" date="2015-01" db="EMBL/GenBank/DDBJ databases">
        <title>Genome sequence of Jeotgalibacillus alimentarius.</title>
        <authorList>
            <person name="Goh K.M."/>
            <person name="Chan K.-G."/>
            <person name="Yaakop A.S."/>
            <person name="Ee R."/>
            <person name="Gan H.M."/>
            <person name="Chan C.S."/>
        </authorList>
    </citation>
    <scope>NUCLEOTIDE SEQUENCE [LARGE SCALE GENOMIC DNA]</scope>
    <source>
        <strain evidence="3 4">YKJ-13</strain>
    </source>
</reference>
<dbReference type="PATRIC" id="fig|135826.4.peg.3138"/>
<protein>
    <submittedName>
        <fullName evidence="3">Beta-lactamase</fullName>
    </submittedName>
</protein>
<dbReference type="EMBL" id="JXRQ01000029">
    <property type="protein sequence ID" value="KIL43452.1"/>
    <property type="molecule type" value="Genomic_DNA"/>
</dbReference>
<accession>A0A0C2V324</accession>
<dbReference type="Pfam" id="PF00144">
    <property type="entry name" value="Beta-lactamase"/>
    <property type="match status" value="1"/>
</dbReference>
<evidence type="ECO:0000313" key="4">
    <source>
        <dbReference type="Proteomes" id="UP000031950"/>
    </source>
</evidence>
<dbReference type="InterPro" id="IPR012338">
    <property type="entry name" value="Beta-lactam/transpept-like"/>
</dbReference>
<dbReference type="SUPFAM" id="SSF56601">
    <property type="entry name" value="beta-lactamase/transpeptidase-like"/>
    <property type="match status" value="1"/>
</dbReference>
<organism evidence="3 4">
    <name type="scientific">Jeotgalibacillus alimentarius</name>
    <dbReference type="NCBI Taxonomy" id="135826"/>
    <lineage>
        <taxon>Bacteria</taxon>
        <taxon>Bacillati</taxon>
        <taxon>Bacillota</taxon>
        <taxon>Bacilli</taxon>
        <taxon>Bacillales</taxon>
        <taxon>Caryophanaceae</taxon>
        <taxon>Jeotgalibacillus</taxon>
    </lineage>
</organism>
<gene>
    <name evidence="3" type="ORF">KP77_31580</name>
</gene>
<sequence>MDFSKIKNLIDQEVENGTLPGAVLAVTTNNSVPFIYSAGYAHKEKEIKVTEETLFDLASLTKVTSTLPAILLLLEAGEIDLDDPVFYYIPSFKEKNDDITIKHLLTHTSGYQPEIKFYERNLTVDEAVLEIAGITSKKPAGSEVIYSDLNYITLGYLIEQVSGMSLNEFTNDKIYMPLGMQNTFFNPPDHMKKQTAATEFRDELNDYQWGSVHDENADHFNGVSGHAGLFSTVNDLAKFCQLFLNRGTYHGKRLWSPMTVDVAAHCYTDDLNLSRGLGWQLYSTGVFSGQYLQNGYGHTGFTGTSMWISPDKNLAIVLLTNRVHYGRETNINSFRRKLHNRIAITMEEAGVI</sequence>
<keyword evidence="4" id="KW-1185">Reference proteome</keyword>
<dbReference type="PANTHER" id="PTHR43283">
    <property type="entry name" value="BETA-LACTAMASE-RELATED"/>
    <property type="match status" value="1"/>
</dbReference>
<dbReference type="AlphaFoldDB" id="A0A0C2V324"/>
<dbReference type="PANTHER" id="PTHR43283:SF11">
    <property type="entry name" value="BETA-LACTAMASE-RELATED DOMAIN-CONTAINING PROTEIN"/>
    <property type="match status" value="1"/>
</dbReference>
<name>A0A0C2V324_9BACL</name>
<comment type="caution">
    <text evidence="3">The sequence shown here is derived from an EMBL/GenBank/DDBJ whole genome shotgun (WGS) entry which is preliminary data.</text>
</comment>
<dbReference type="InterPro" id="IPR050789">
    <property type="entry name" value="Diverse_Enzym_Activities"/>
</dbReference>
<evidence type="ECO:0000313" key="3">
    <source>
        <dbReference type="EMBL" id="KIL43452.1"/>
    </source>
</evidence>
<dbReference type="Proteomes" id="UP000031950">
    <property type="component" value="Unassembled WGS sequence"/>
</dbReference>
<feature type="domain" description="Beta-lactamase-related" evidence="2">
    <location>
        <begin position="7"/>
        <end position="330"/>
    </location>
</feature>
<dbReference type="Gene3D" id="3.40.710.10">
    <property type="entry name" value="DD-peptidase/beta-lactamase superfamily"/>
    <property type="match status" value="1"/>
</dbReference>
<evidence type="ECO:0000259" key="2">
    <source>
        <dbReference type="Pfam" id="PF00144"/>
    </source>
</evidence>
<keyword evidence="1" id="KW-0378">Hydrolase</keyword>
<evidence type="ECO:0000256" key="1">
    <source>
        <dbReference type="ARBA" id="ARBA00022801"/>
    </source>
</evidence>